<evidence type="ECO:0000313" key="2">
    <source>
        <dbReference type="EMBL" id="MEM5292495.1"/>
    </source>
</evidence>
<accession>A0ABU9QTX2</accession>
<keyword evidence="3" id="KW-1185">Reference proteome</keyword>
<organism evidence="2 3">
    <name type="scientific">Paraburkholderia sabiae</name>
    <dbReference type="NCBI Taxonomy" id="273251"/>
    <lineage>
        <taxon>Bacteria</taxon>
        <taxon>Pseudomonadati</taxon>
        <taxon>Pseudomonadota</taxon>
        <taxon>Betaproteobacteria</taxon>
        <taxon>Burkholderiales</taxon>
        <taxon>Burkholderiaceae</taxon>
        <taxon>Paraburkholderia</taxon>
    </lineage>
</organism>
<dbReference type="Pfam" id="PF02027">
    <property type="entry name" value="RolB_RolC"/>
    <property type="match status" value="1"/>
</dbReference>
<dbReference type="EMBL" id="JAZHGC010000101">
    <property type="protein sequence ID" value="MEM5292495.1"/>
    <property type="molecule type" value="Genomic_DNA"/>
</dbReference>
<sequence>MSSPPDFDDRPVFDCADLTQERNKDELRRSVRAAIARYDTFLDDALLPAQHEYADILDSFEGWQLRFDSDRVDELMAEFRQYPCMNDPTEGIMEQISRREGYYPKFLSVVADTESCCTMAEKSNLSYLGEDFCFVDENGHQRMLAYDAMPYEEDFSTYEVLFKYRELGCGVDSVNNLRKCIIIPKTDLFRHEGGDFWSRRYFGKFDVVASTRSTL</sequence>
<feature type="domain" description="Cytokinin glycosidase" evidence="1">
    <location>
        <begin position="9"/>
        <end position="163"/>
    </location>
</feature>
<dbReference type="Proteomes" id="UP001494588">
    <property type="component" value="Unassembled WGS sequence"/>
</dbReference>
<comment type="caution">
    <text evidence="2">The sequence shown here is derived from an EMBL/GenBank/DDBJ whole genome shotgun (WGS) entry which is preliminary data.</text>
</comment>
<proteinExistence type="predicted"/>
<dbReference type="InterPro" id="IPR006064">
    <property type="entry name" value="Glycosidase"/>
</dbReference>
<name>A0ABU9QTX2_9BURK</name>
<reference evidence="2 3" key="1">
    <citation type="submission" date="2024-01" db="EMBL/GenBank/DDBJ databases">
        <title>The diversity of rhizobia nodulating Mimosa spp. in eleven states of Brazil covering several biomes is determined by host plant, location, and edaphic factors.</title>
        <authorList>
            <person name="Rouws L."/>
            <person name="Barauna A."/>
            <person name="Beukes C."/>
            <person name="De Faria S.M."/>
            <person name="Gross E."/>
            <person name="Dos Reis Junior F.B."/>
            <person name="Simon M."/>
            <person name="Maluk M."/>
            <person name="Odee D.W."/>
            <person name="Kenicer G."/>
            <person name="Young J.P.W."/>
            <person name="Reis V.M."/>
            <person name="Zilli J."/>
            <person name="James E.K."/>
        </authorList>
    </citation>
    <scope>NUCLEOTIDE SEQUENCE [LARGE SCALE GENOMIC DNA]</scope>
    <source>
        <strain evidence="2 3">JPY77</strain>
    </source>
</reference>
<protein>
    <submittedName>
        <fullName evidence="2">RolB family protein</fullName>
    </submittedName>
</protein>
<evidence type="ECO:0000313" key="3">
    <source>
        <dbReference type="Proteomes" id="UP001494588"/>
    </source>
</evidence>
<evidence type="ECO:0000259" key="1">
    <source>
        <dbReference type="Pfam" id="PF02027"/>
    </source>
</evidence>
<gene>
    <name evidence="2" type="ORF">V4C55_43455</name>
</gene>
<dbReference type="RefSeq" id="WP_201662809.1">
    <property type="nucleotide sequence ID" value="NZ_CAJHCS010000085.1"/>
</dbReference>